<evidence type="ECO:0008006" key="3">
    <source>
        <dbReference type="Google" id="ProtNLM"/>
    </source>
</evidence>
<dbReference type="InterPro" id="IPR036388">
    <property type="entry name" value="WH-like_DNA-bd_sf"/>
</dbReference>
<name>A0ABN1LRW1_9CLOT</name>
<evidence type="ECO:0000313" key="1">
    <source>
        <dbReference type="EMBL" id="GAA0859592.1"/>
    </source>
</evidence>
<dbReference type="InterPro" id="IPR036390">
    <property type="entry name" value="WH_DNA-bd_sf"/>
</dbReference>
<dbReference type="SUPFAM" id="SSF46785">
    <property type="entry name" value="Winged helix' DNA-binding domain"/>
    <property type="match status" value="1"/>
</dbReference>
<dbReference type="RefSeq" id="WP_215635215.1">
    <property type="nucleotide sequence ID" value="NZ_BAAACO010000001.1"/>
</dbReference>
<gene>
    <name evidence="1" type="ORF">GCM10008916_22200</name>
</gene>
<evidence type="ECO:0000313" key="2">
    <source>
        <dbReference type="Proteomes" id="UP001501764"/>
    </source>
</evidence>
<accession>A0ABN1LRW1</accession>
<protein>
    <recommendedName>
        <fullName evidence="3">MarR family transcriptional regulator</fullName>
    </recommendedName>
</protein>
<keyword evidence="2" id="KW-1185">Reference proteome</keyword>
<dbReference type="Proteomes" id="UP001501764">
    <property type="component" value="Unassembled WGS sequence"/>
</dbReference>
<dbReference type="Gene3D" id="1.10.10.10">
    <property type="entry name" value="Winged helix-like DNA-binding domain superfamily/Winged helix DNA-binding domain"/>
    <property type="match status" value="1"/>
</dbReference>
<sequence length="59" mass="6808">MDIEGKIIEALENSENPLKVSEIVEITGLDKKDIDKAIKEMKKEEKIISPKRCYYVLNN</sequence>
<comment type="caution">
    <text evidence="1">The sequence shown here is derived from an EMBL/GenBank/DDBJ whole genome shotgun (WGS) entry which is preliminary data.</text>
</comment>
<organism evidence="1 2">
    <name type="scientific">Clostridium nitritogenes</name>
    <dbReference type="NCBI Taxonomy" id="83340"/>
    <lineage>
        <taxon>Bacteria</taxon>
        <taxon>Bacillati</taxon>
        <taxon>Bacillota</taxon>
        <taxon>Clostridia</taxon>
        <taxon>Eubacteriales</taxon>
        <taxon>Clostridiaceae</taxon>
        <taxon>Clostridium</taxon>
    </lineage>
</organism>
<dbReference type="EMBL" id="BAAACO010000001">
    <property type="protein sequence ID" value="GAA0859592.1"/>
    <property type="molecule type" value="Genomic_DNA"/>
</dbReference>
<reference evidence="1 2" key="1">
    <citation type="journal article" date="2019" name="Int. J. Syst. Evol. Microbiol.">
        <title>The Global Catalogue of Microorganisms (GCM) 10K type strain sequencing project: providing services to taxonomists for standard genome sequencing and annotation.</title>
        <authorList>
            <consortium name="The Broad Institute Genomics Platform"/>
            <consortium name="The Broad Institute Genome Sequencing Center for Infectious Disease"/>
            <person name="Wu L."/>
            <person name="Ma J."/>
        </authorList>
    </citation>
    <scope>NUCLEOTIDE SEQUENCE [LARGE SCALE GENOMIC DNA]</scope>
    <source>
        <strain evidence="1 2">JCM 6485</strain>
    </source>
</reference>
<proteinExistence type="predicted"/>